<dbReference type="KEGG" id="luo:HHL09_06375"/>
<evidence type="ECO:0000256" key="1">
    <source>
        <dbReference type="SAM" id="MobiDB-lite"/>
    </source>
</evidence>
<name>A0A858RFP4_9BACT</name>
<proteinExistence type="predicted"/>
<evidence type="ECO:0000313" key="3">
    <source>
        <dbReference type="Proteomes" id="UP000501812"/>
    </source>
</evidence>
<keyword evidence="3" id="KW-1185">Reference proteome</keyword>
<organism evidence="2 3">
    <name type="scientific">Luteolibacter luteus</name>
    <dbReference type="NCBI Taxonomy" id="2728835"/>
    <lineage>
        <taxon>Bacteria</taxon>
        <taxon>Pseudomonadati</taxon>
        <taxon>Verrucomicrobiota</taxon>
        <taxon>Verrucomicrobiia</taxon>
        <taxon>Verrucomicrobiales</taxon>
        <taxon>Verrucomicrobiaceae</taxon>
        <taxon>Luteolibacter</taxon>
    </lineage>
</organism>
<protein>
    <submittedName>
        <fullName evidence="2">Uncharacterized protein</fullName>
    </submittedName>
</protein>
<dbReference type="Proteomes" id="UP000501812">
    <property type="component" value="Chromosome"/>
</dbReference>
<sequence>MATTLSYLLLYFFLPTGPGKKLKEASKPLANPPPKTAAASPESPPTPPAPEKTTTAPLQAPQSVTADDSIPSPEASEKESPAVLANNVLDSFLNAKDAASRVGLVEPAATEEELAATLLKSPLPEIARILPDLPQRDAVEQFTDYPYRVSFFLQSGRNVDFTIVVRQRGEQAPKVFLPAFLDLAGGRLSAFAKEPNKSDPVTFHVILDPLSVCHDDQVPGADRKITFKLLPSMFGKEITRAYVSSGSRFAQMVGDPNSSLRWGVRMRATITVQWNYTEDPQKPYLELMNISSLNWNS</sequence>
<dbReference type="EMBL" id="CP051774">
    <property type="protein sequence ID" value="QJE95421.1"/>
    <property type="molecule type" value="Genomic_DNA"/>
</dbReference>
<gene>
    <name evidence="2" type="ORF">HHL09_06375</name>
</gene>
<accession>A0A858RFP4</accession>
<dbReference type="AlphaFoldDB" id="A0A858RFP4"/>
<evidence type="ECO:0000313" key="2">
    <source>
        <dbReference type="EMBL" id="QJE95421.1"/>
    </source>
</evidence>
<dbReference type="RefSeq" id="WP_169453735.1">
    <property type="nucleotide sequence ID" value="NZ_CP051774.1"/>
</dbReference>
<reference evidence="2 3" key="1">
    <citation type="submission" date="2020-04" db="EMBL/GenBank/DDBJ databases">
        <title>Luteolibacter sp. G-1-1-1 isolated from soil.</title>
        <authorList>
            <person name="Dahal R.H."/>
        </authorList>
    </citation>
    <scope>NUCLEOTIDE SEQUENCE [LARGE SCALE GENOMIC DNA]</scope>
    <source>
        <strain evidence="2 3">G-1-1-1</strain>
    </source>
</reference>
<feature type="region of interest" description="Disordered" evidence="1">
    <location>
        <begin position="22"/>
        <end position="81"/>
    </location>
</feature>